<dbReference type="SUPFAM" id="SSF51294">
    <property type="entry name" value="Hedgehog/intein (Hint) domain"/>
    <property type="match status" value="1"/>
</dbReference>
<feature type="compositionally biased region" description="Acidic residues" evidence="1">
    <location>
        <begin position="275"/>
        <end position="295"/>
    </location>
</feature>
<dbReference type="InterPro" id="IPR036844">
    <property type="entry name" value="Hint_dom_sf"/>
</dbReference>
<dbReference type="RefSeq" id="XP_028479468.1">
    <property type="nucleotide sequence ID" value="XM_028620496.1"/>
</dbReference>
<feature type="region of interest" description="Disordered" evidence="1">
    <location>
        <begin position="425"/>
        <end position="533"/>
    </location>
</feature>
<comment type="caution">
    <text evidence="2">The sequence shown here is derived from an EMBL/GenBank/DDBJ whole genome shotgun (WGS) entry which is preliminary data.</text>
</comment>
<dbReference type="GeneID" id="39589497"/>
<evidence type="ECO:0000313" key="3">
    <source>
        <dbReference type="Proteomes" id="UP000279236"/>
    </source>
</evidence>
<protein>
    <submittedName>
        <fullName evidence="2">Uncharacterized protein</fullName>
    </submittedName>
</protein>
<gene>
    <name evidence="2" type="ORF">EHS24_004954</name>
</gene>
<feature type="compositionally biased region" description="Basic and acidic residues" evidence="1">
    <location>
        <begin position="470"/>
        <end position="494"/>
    </location>
</feature>
<evidence type="ECO:0000256" key="1">
    <source>
        <dbReference type="SAM" id="MobiDB-lite"/>
    </source>
</evidence>
<accession>A0A427Y6F8</accession>
<evidence type="ECO:0000313" key="2">
    <source>
        <dbReference type="EMBL" id="RSH86683.1"/>
    </source>
</evidence>
<dbReference type="Proteomes" id="UP000279236">
    <property type="component" value="Unassembled WGS sequence"/>
</dbReference>
<feature type="region of interest" description="Disordered" evidence="1">
    <location>
        <begin position="271"/>
        <end position="311"/>
    </location>
</feature>
<dbReference type="EMBL" id="RSCE01000002">
    <property type="protein sequence ID" value="RSH86683.1"/>
    <property type="molecule type" value="Genomic_DNA"/>
</dbReference>
<sequence length="779" mass="84038">MSYSIFDSLPGHGPETLALCASGVSKELSDVKVGDVLCGPDCRPRLVLKIARGPATMTCLNMKSAADRLLATENTMASCAVNNTTVAPVAQIYGRGSVAARASLERIVGGPLPDPLVLSDNDKRKQTVVHRLKVPSAPRFAWKPQDATSFIVRHQTKGALKLEVFSFKTTGLRATSTATHAFESRAEAFSAAKAFVTSKRTRTVDNLADRYEEMQVDYHQHSSLVVDDRIPGIYLNRNGRTAPFLAVVYQPASGPKRQQFFHFNGDIAVEKEGEGLDNEEDEEDEKDEEEEEGVDNNDATEAAAPSPKGATFEMSRLRDVLSLSAAGRKKRLLHRAVPVEFPSQPLPIDPTFLGAWLSDVGVGAKAHEESTVVDWLKKKAEYLDHSLVYRQATSTAVTTRPPHSTIRAARLEAGLFIHTSQDTYTWSEEAPSDNELDAGTAADDHDLDVMDDDDKNNDHDEDNVMDLDDPPPHNDGPEHQGGDGPDHDNDNDERPDADEATEESPGRNPAVSGDVQPMDFDGGGEEEEEQAEEIDPDYHSFFPLAVPKMPADLSSNGALKGKGAWYGQVTDEEAEFLASNLLLIAPDSSQDSPSASEQLWSALGVLGAAPTEARDDPASRRLPSVYMYNTFGARLDLLAGIVSARSNLKPGSRSICVQLPIKLTKLMDDSSSSPSLSVSDMLYGVAVVLTSTWVARALRTPVGLGFTSTASDCGEAVALSISGDGKFIREDGLVLCGQQDLSDDEFPGVRGLLVCLGSKKGEMASNEFRAAVVSVTPLL</sequence>
<proteinExistence type="predicted"/>
<dbReference type="AlphaFoldDB" id="A0A427Y6F8"/>
<feature type="compositionally biased region" description="Acidic residues" evidence="1">
    <location>
        <begin position="449"/>
        <end position="469"/>
    </location>
</feature>
<feature type="compositionally biased region" description="Acidic residues" evidence="1">
    <location>
        <begin position="522"/>
        <end position="533"/>
    </location>
</feature>
<organism evidence="2 3">
    <name type="scientific">Apiotrichum porosum</name>
    <dbReference type="NCBI Taxonomy" id="105984"/>
    <lineage>
        <taxon>Eukaryota</taxon>
        <taxon>Fungi</taxon>
        <taxon>Dikarya</taxon>
        <taxon>Basidiomycota</taxon>
        <taxon>Agaricomycotina</taxon>
        <taxon>Tremellomycetes</taxon>
        <taxon>Trichosporonales</taxon>
        <taxon>Trichosporonaceae</taxon>
        <taxon>Apiotrichum</taxon>
    </lineage>
</organism>
<name>A0A427Y6F8_9TREE</name>
<keyword evidence="3" id="KW-1185">Reference proteome</keyword>
<dbReference type="Gene3D" id="2.170.16.10">
    <property type="entry name" value="Hedgehog/Intein (Hint) domain"/>
    <property type="match status" value="1"/>
</dbReference>
<reference evidence="2 3" key="1">
    <citation type="submission" date="2018-11" db="EMBL/GenBank/DDBJ databases">
        <title>Genome sequence of Apiotrichum porosum DSM 27194.</title>
        <authorList>
            <person name="Aliyu H."/>
            <person name="Gorte O."/>
            <person name="Ochsenreither K."/>
        </authorList>
    </citation>
    <scope>NUCLEOTIDE SEQUENCE [LARGE SCALE GENOMIC DNA]</scope>
    <source>
        <strain evidence="2 3">DSM 27194</strain>
    </source>
</reference>